<dbReference type="InterPro" id="IPR005895">
    <property type="entry name" value="ABC_transptr_haem_export_CcmA"/>
</dbReference>
<keyword evidence="5" id="KW-1278">Translocase</keyword>
<evidence type="ECO:0000256" key="1">
    <source>
        <dbReference type="ARBA" id="ARBA00022448"/>
    </source>
</evidence>
<keyword evidence="2" id="KW-0547">Nucleotide-binding</keyword>
<dbReference type="NCBIfam" id="TIGR01189">
    <property type="entry name" value="ccmA"/>
    <property type="match status" value="1"/>
</dbReference>
<feature type="domain" description="ABC transporter" evidence="7">
    <location>
        <begin position="1"/>
        <end position="191"/>
    </location>
</feature>
<evidence type="ECO:0000256" key="6">
    <source>
        <dbReference type="ARBA" id="ARBA00023136"/>
    </source>
</evidence>
<name>A0ABV8RGN9_9SPHN</name>
<evidence type="ECO:0000256" key="5">
    <source>
        <dbReference type="ARBA" id="ARBA00022967"/>
    </source>
</evidence>
<reference evidence="9" key="1">
    <citation type="journal article" date="2019" name="Int. J. Syst. Evol. Microbiol.">
        <title>The Global Catalogue of Microorganisms (GCM) 10K type strain sequencing project: providing services to taxonomists for standard genome sequencing and annotation.</title>
        <authorList>
            <consortium name="The Broad Institute Genomics Platform"/>
            <consortium name="The Broad Institute Genome Sequencing Center for Infectious Disease"/>
            <person name="Wu L."/>
            <person name="Ma J."/>
        </authorList>
    </citation>
    <scope>NUCLEOTIDE SEQUENCE [LARGE SCALE GENOMIC DNA]</scope>
    <source>
        <strain evidence="9">CECT 8531</strain>
    </source>
</reference>
<keyword evidence="6" id="KW-0472">Membrane</keyword>
<proteinExistence type="predicted"/>
<dbReference type="InterPro" id="IPR027417">
    <property type="entry name" value="P-loop_NTPase"/>
</dbReference>
<dbReference type="EMBL" id="JBHSDH010000013">
    <property type="protein sequence ID" value="MFC4292403.1"/>
    <property type="molecule type" value="Genomic_DNA"/>
</dbReference>
<dbReference type="PANTHER" id="PTHR43499">
    <property type="entry name" value="ABC TRANSPORTER I FAMILY MEMBER 1"/>
    <property type="match status" value="1"/>
</dbReference>
<evidence type="ECO:0000256" key="4">
    <source>
        <dbReference type="ARBA" id="ARBA00022840"/>
    </source>
</evidence>
<protein>
    <submittedName>
        <fullName evidence="8">Heme ABC exporter ATP-binding protein CcmA</fullName>
    </submittedName>
</protein>
<dbReference type="Gene3D" id="3.40.50.300">
    <property type="entry name" value="P-loop containing nucleotide triphosphate hydrolases"/>
    <property type="match status" value="1"/>
</dbReference>
<dbReference type="PROSITE" id="PS00211">
    <property type="entry name" value="ABC_TRANSPORTER_1"/>
    <property type="match status" value="1"/>
</dbReference>
<evidence type="ECO:0000256" key="2">
    <source>
        <dbReference type="ARBA" id="ARBA00022741"/>
    </source>
</evidence>
<dbReference type="InterPro" id="IPR017871">
    <property type="entry name" value="ABC_transporter-like_CS"/>
</dbReference>
<keyword evidence="1" id="KW-0813">Transport</keyword>
<evidence type="ECO:0000259" key="7">
    <source>
        <dbReference type="PROSITE" id="PS50893"/>
    </source>
</evidence>
<dbReference type="Pfam" id="PF00005">
    <property type="entry name" value="ABC_tran"/>
    <property type="match status" value="1"/>
</dbReference>
<sequence length="191" mass="20115">MENVAVIRGNRIIFQGFSLSAQANDIIWVRGANGSGKSTLLRIVAQLLPNVSGKVSVEGNMALSDENLGLDSNLPLEKALAFWANMDGANADNQYNALAAMDLTALTDVPVRYLSSGQRRRASLARVIASGADIWLLDEPYNGLDSANCARLDQALLRHAGSGGIALVAAHQSPSINVTDSITLGTGRKAA</sequence>
<dbReference type="Proteomes" id="UP001595887">
    <property type="component" value="Unassembled WGS sequence"/>
</dbReference>
<organism evidence="8 9">
    <name type="scientific">Sphingorhabdus arenilitoris</name>
    <dbReference type="NCBI Taxonomy" id="1490041"/>
    <lineage>
        <taxon>Bacteria</taxon>
        <taxon>Pseudomonadati</taxon>
        <taxon>Pseudomonadota</taxon>
        <taxon>Alphaproteobacteria</taxon>
        <taxon>Sphingomonadales</taxon>
        <taxon>Sphingomonadaceae</taxon>
        <taxon>Sphingorhabdus</taxon>
    </lineage>
</organism>
<keyword evidence="9" id="KW-1185">Reference proteome</keyword>
<evidence type="ECO:0000256" key="3">
    <source>
        <dbReference type="ARBA" id="ARBA00022748"/>
    </source>
</evidence>
<dbReference type="PANTHER" id="PTHR43499:SF1">
    <property type="entry name" value="ABC TRANSPORTER I FAMILY MEMBER 1"/>
    <property type="match status" value="1"/>
</dbReference>
<dbReference type="InterPro" id="IPR003439">
    <property type="entry name" value="ABC_transporter-like_ATP-bd"/>
</dbReference>
<comment type="caution">
    <text evidence="8">The sequence shown here is derived from an EMBL/GenBank/DDBJ whole genome shotgun (WGS) entry which is preliminary data.</text>
</comment>
<dbReference type="GO" id="GO:0005524">
    <property type="term" value="F:ATP binding"/>
    <property type="evidence" value="ECO:0007669"/>
    <property type="project" value="UniProtKB-KW"/>
</dbReference>
<dbReference type="SUPFAM" id="SSF52540">
    <property type="entry name" value="P-loop containing nucleoside triphosphate hydrolases"/>
    <property type="match status" value="1"/>
</dbReference>
<dbReference type="SMART" id="SM00382">
    <property type="entry name" value="AAA"/>
    <property type="match status" value="1"/>
</dbReference>
<keyword evidence="4 8" id="KW-0067">ATP-binding</keyword>
<gene>
    <name evidence="8" type="primary">ccmA</name>
    <name evidence="8" type="ORF">ACFOWX_08240</name>
</gene>
<keyword evidence="3" id="KW-0201">Cytochrome c-type biogenesis</keyword>
<evidence type="ECO:0000313" key="9">
    <source>
        <dbReference type="Proteomes" id="UP001595887"/>
    </source>
</evidence>
<dbReference type="PROSITE" id="PS50893">
    <property type="entry name" value="ABC_TRANSPORTER_2"/>
    <property type="match status" value="1"/>
</dbReference>
<accession>A0ABV8RGN9</accession>
<evidence type="ECO:0000313" key="8">
    <source>
        <dbReference type="EMBL" id="MFC4292403.1"/>
    </source>
</evidence>
<dbReference type="InterPro" id="IPR003593">
    <property type="entry name" value="AAA+_ATPase"/>
</dbReference>
<dbReference type="RefSeq" id="WP_381423067.1">
    <property type="nucleotide sequence ID" value="NZ_JBHSDH010000013.1"/>
</dbReference>